<sequence>GGQSDVQGLFYGGGLDQFWKQCAGVFAVLAYSLVASAVLAFLIDKTIGMRVSEDDEVAGIDQAEHAETAYDFSGGGGGSSFSSAPAAPTQEAQAKKVDA</sequence>
<reference evidence="12 13" key="1">
    <citation type="submission" date="2020-02" db="EMBL/GenBank/DDBJ databases">
        <title>Whole-genome analyses of novel actinobacteria.</title>
        <authorList>
            <person name="Sahin N."/>
            <person name="Gencbay T."/>
        </authorList>
    </citation>
    <scope>NUCLEOTIDE SEQUENCE [LARGE SCALE GENOMIC DNA]</scope>
    <source>
        <strain evidence="12 13">HC44</strain>
    </source>
</reference>
<feature type="region of interest" description="Disordered" evidence="9">
    <location>
        <begin position="71"/>
        <end position="99"/>
    </location>
</feature>
<evidence type="ECO:0000256" key="9">
    <source>
        <dbReference type="SAM" id="MobiDB-lite"/>
    </source>
</evidence>
<comment type="similarity">
    <text evidence="2">Belongs to the ammonia transporter channel (TC 1.A.11.2) family.</text>
</comment>
<organism evidence="12 13">
    <name type="scientific">Streptomyces scabichelini</name>
    <dbReference type="NCBI Taxonomy" id="2711217"/>
    <lineage>
        <taxon>Bacteria</taxon>
        <taxon>Bacillati</taxon>
        <taxon>Actinomycetota</taxon>
        <taxon>Actinomycetes</taxon>
        <taxon>Kitasatosporales</taxon>
        <taxon>Streptomycetaceae</taxon>
        <taxon>Streptomyces</taxon>
    </lineage>
</organism>
<evidence type="ECO:0000259" key="11">
    <source>
        <dbReference type="Pfam" id="PF00909"/>
    </source>
</evidence>
<evidence type="ECO:0000256" key="10">
    <source>
        <dbReference type="SAM" id="Phobius"/>
    </source>
</evidence>
<dbReference type="InterPro" id="IPR001905">
    <property type="entry name" value="Ammonium_transpt"/>
</dbReference>
<dbReference type="InterPro" id="IPR029020">
    <property type="entry name" value="Ammonium/urea_transptr"/>
</dbReference>
<dbReference type="Pfam" id="PF00909">
    <property type="entry name" value="Ammonium_transp"/>
    <property type="match status" value="1"/>
</dbReference>
<comment type="caution">
    <text evidence="12">The sequence shown here is derived from an EMBL/GenBank/DDBJ whole genome shotgun (WGS) entry which is preliminary data.</text>
</comment>
<evidence type="ECO:0000256" key="3">
    <source>
        <dbReference type="ARBA" id="ARBA00022448"/>
    </source>
</evidence>
<evidence type="ECO:0000313" key="13">
    <source>
        <dbReference type="Proteomes" id="UP000472335"/>
    </source>
</evidence>
<evidence type="ECO:0000256" key="7">
    <source>
        <dbReference type="ARBA" id="ARBA00023177"/>
    </source>
</evidence>
<dbReference type="PANTHER" id="PTHR43029:SF10">
    <property type="entry name" value="AMMONIUM TRANSPORTER MEP2"/>
    <property type="match status" value="1"/>
</dbReference>
<dbReference type="AlphaFoldDB" id="A0A6G4VAW5"/>
<comment type="subcellular location">
    <subcellularLocation>
        <location evidence="1">Membrane</location>
        <topology evidence="1">Multi-pass membrane protein</topology>
    </subcellularLocation>
</comment>
<dbReference type="GO" id="GO:0008519">
    <property type="term" value="F:ammonium channel activity"/>
    <property type="evidence" value="ECO:0007669"/>
    <property type="project" value="InterPro"/>
</dbReference>
<feature type="domain" description="Ammonium transporter AmtB-like" evidence="11">
    <location>
        <begin position="6"/>
        <end position="70"/>
    </location>
</feature>
<evidence type="ECO:0000256" key="6">
    <source>
        <dbReference type="ARBA" id="ARBA00023136"/>
    </source>
</evidence>
<name>A0A6G4VAW5_9ACTN</name>
<dbReference type="EMBL" id="JAAKZY010000096">
    <property type="protein sequence ID" value="NGO11229.1"/>
    <property type="molecule type" value="Genomic_DNA"/>
</dbReference>
<keyword evidence="13" id="KW-1185">Reference proteome</keyword>
<evidence type="ECO:0000256" key="4">
    <source>
        <dbReference type="ARBA" id="ARBA00022692"/>
    </source>
</evidence>
<evidence type="ECO:0000256" key="2">
    <source>
        <dbReference type="ARBA" id="ARBA00005887"/>
    </source>
</evidence>
<keyword evidence="6 10" id="KW-0472">Membrane</keyword>
<protein>
    <recommendedName>
        <fullName evidence="8">Ammonium transporter</fullName>
    </recommendedName>
</protein>
<dbReference type="Gene3D" id="1.10.3430.10">
    <property type="entry name" value="Ammonium transporter AmtB like domains"/>
    <property type="match status" value="1"/>
</dbReference>
<keyword evidence="3" id="KW-0813">Transport</keyword>
<dbReference type="SUPFAM" id="SSF111352">
    <property type="entry name" value="Ammonium transporter"/>
    <property type="match status" value="1"/>
</dbReference>
<proteinExistence type="inferred from homology"/>
<dbReference type="PANTHER" id="PTHR43029">
    <property type="entry name" value="AMMONIUM TRANSPORTER MEP2"/>
    <property type="match status" value="1"/>
</dbReference>
<feature type="transmembrane region" description="Helical" evidence="10">
    <location>
        <begin position="18"/>
        <end position="43"/>
    </location>
</feature>
<dbReference type="InterPro" id="IPR024041">
    <property type="entry name" value="NH4_transpt_AmtB-like_dom"/>
</dbReference>
<evidence type="ECO:0000256" key="1">
    <source>
        <dbReference type="ARBA" id="ARBA00004141"/>
    </source>
</evidence>
<keyword evidence="4 10" id="KW-0812">Transmembrane</keyword>
<keyword evidence="7" id="KW-0924">Ammonia transport</keyword>
<dbReference type="GO" id="GO:0005886">
    <property type="term" value="C:plasma membrane"/>
    <property type="evidence" value="ECO:0007669"/>
    <property type="project" value="TreeGrafter"/>
</dbReference>
<feature type="non-terminal residue" evidence="12">
    <location>
        <position position="1"/>
    </location>
</feature>
<keyword evidence="5 10" id="KW-1133">Transmembrane helix</keyword>
<gene>
    <name evidence="12" type="ORF">G5C60_27400</name>
</gene>
<evidence type="ECO:0000313" key="12">
    <source>
        <dbReference type="EMBL" id="NGO11229.1"/>
    </source>
</evidence>
<evidence type="ECO:0000256" key="5">
    <source>
        <dbReference type="ARBA" id="ARBA00022989"/>
    </source>
</evidence>
<evidence type="ECO:0000256" key="8">
    <source>
        <dbReference type="ARBA" id="ARBA00050025"/>
    </source>
</evidence>
<dbReference type="Proteomes" id="UP000472335">
    <property type="component" value="Unassembled WGS sequence"/>
</dbReference>
<accession>A0A6G4VAW5</accession>